<dbReference type="SMART" id="SM00065">
    <property type="entry name" value="GAF"/>
    <property type="match status" value="2"/>
</dbReference>
<accession>A0A7S4LFT2</accession>
<evidence type="ECO:0000259" key="8">
    <source>
        <dbReference type="PROSITE" id="PS51845"/>
    </source>
</evidence>
<dbReference type="InterPro" id="IPR029016">
    <property type="entry name" value="GAF-like_dom_sf"/>
</dbReference>
<dbReference type="SUPFAM" id="SSF109604">
    <property type="entry name" value="HD-domain/PDEase-like"/>
    <property type="match status" value="1"/>
</dbReference>
<dbReference type="EC" id="3.1.4.-" evidence="7"/>
<dbReference type="Pfam" id="PF00233">
    <property type="entry name" value="PDEase_I"/>
    <property type="match status" value="1"/>
</dbReference>
<keyword evidence="2 6" id="KW-0479">Metal-binding</keyword>
<organism evidence="9">
    <name type="scientific">Eutreptiella gymnastica</name>
    <dbReference type="NCBI Taxonomy" id="73025"/>
    <lineage>
        <taxon>Eukaryota</taxon>
        <taxon>Discoba</taxon>
        <taxon>Euglenozoa</taxon>
        <taxon>Euglenida</taxon>
        <taxon>Spirocuta</taxon>
        <taxon>Euglenophyceae</taxon>
        <taxon>Eutreptiales</taxon>
        <taxon>Eutreptiaceae</taxon>
        <taxon>Eutreptiella</taxon>
    </lineage>
</organism>
<dbReference type="InterPro" id="IPR003018">
    <property type="entry name" value="GAF"/>
</dbReference>
<feature type="domain" description="PDEase" evidence="8">
    <location>
        <begin position="511"/>
        <end position="839"/>
    </location>
</feature>
<dbReference type="Pfam" id="PF01590">
    <property type="entry name" value="GAF"/>
    <property type="match status" value="2"/>
</dbReference>
<dbReference type="SUPFAM" id="SSF55781">
    <property type="entry name" value="GAF domain-like"/>
    <property type="match status" value="2"/>
</dbReference>
<dbReference type="InterPro" id="IPR036971">
    <property type="entry name" value="PDEase_catalytic_dom_sf"/>
</dbReference>
<evidence type="ECO:0000256" key="7">
    <source>
        <dbReference type="RuleBase" id="RU363067"/>
    </source>
</evidence>
<feature type="binding site" evidence="5">
    <location>
        <begin position="589"/>
        <end position="593"/>
    </location>
    <ligand>
        <name>AMP</name>
        <dbReference type="ChEBI" id="CHEBI:456215"/>
    </ligand>
</feature>
<dbReference type="PROSITE" id="PS00126">
    <property type="entry name" value="PDEASE_I_1"/>
    <property type="match status" value="1"/>
</dbReference>
<dbReference type="CDD" id="cd00077">
    <property type="entry name" value="HDc"/>
    <property type="match status" value="1"/>
</dbReference>
<evidence type="ECO:0000256" key="2">
    <source>
        <dbReference type="ARBA" id="ARBA00022723"/>
    </source>
</evidence>
<protein>
    <recommendedName>
        <fullName evidence="7">Phosphodiesterase</fullName>
        <ecNumber evidence="7">3.1.4.-</ecNumber>
    </recommendedName>
</protein>
<feature type="binding site" evidence="5">
    <location>
        <position position="743"/>
    </location>
    <ligand>
        <name>AMP</name>
        <dbReference type="ChEBI" id="CHEBI:456215"/>
    </ligand>
</feature>
<name>A0A7S4LFT2_9EUGL</name>
<feature type="binding site" evidence="6">
    <location>
        <position position="630"/>
    </location>
    <ligand>
        <name>Zn(2+)</name>
        <dbReference type="ChEBI" id="CHEBI:29105"/>
        <label>1</label>
    </ligand>
</feature>
<keyword evidence="1" id="KW-0140">cGMP</keyword>
<dbReference type="InterPro" id="IPR023174">
    <property type="entry name" value="PDEase_CS"/>
</dbReference>
<comment type="cofactor">
    <cofactor evidence="7">
        <name>a divalent metal cation</name>
        <dbReference type="ChEBI" id="CHEBI:60240"/>
    </cofactor>
    <text evidence="7">Binds 2 divalent metal cations per subunit. Site 1 may preferentially bind zinc ions, while site 2 has a preference for magnesium and/or manganese ions.</text>
</comment>
<dbReference type="EMBL" id="HBJA01109550">
    <property type="protein sequence ID" value="CAE0826539.1"/>
    <property type="molecule type" value="Transcribed_RNA"/>
</dbReference>
<dbReference type="GO" id="GO:0004114">
    <property type="term" value="F:3',5'-cyclic-nucleotide phosphodiesterase activity"/>
    <property type="evidence" value="ECO:0007669"/>
    <property type="project" value="InterPro"/>
</dbReference>
<keyword evidence="3 7" id="KW-0378">Hydrolase</keyword>
<proteinExistence type="inferred from homology"/>
<feature type="binding site" evidence="6">
    <location>
        <position position="630"/>
    </location>
    <ligand>
        <name>Zn(2+)</name>
        <dbReference type="ChEBI" id="CHEBI:29105"/>
        <label>2</label>
    </ligand>
</feature>
<dbReference type="PRINTS" id="PR00387">
    <property type="entry name" value="PDIESTERASE1"/>
</dbReference>
<feature type="active site" description="Proton donor" evidence="4">
    <location>
        <position position="589"/>
    </location>
</feature>
<feature type="binding site" evidence="6">
    <location>
        <position position="593"/>
    </location>
    <ligand>
        <name>Zn(2+)</name>
        <dbReference type="ChEBI" id="CHEBI:29105"/>
        <label>1</label>
    </ligand>
</feature>
<dbReference type="InterPro" id="IPR002073">
    <property type="entry name" value="PDEase_catalytic_dom"/>
</dbReference>
<evidence type="ECO:0000256" key="3">
    <source>
        <dbReference type="ARBA" id="ARBA00022801"/>
    </source>
</evidence>
<evidence type="ECO:0000313" key="9">
    <source>
        <dbReference type="EMBL" id="CAE0826539.1"/>
    </source>
</evidence>
<evidence type="ECO:0000256" key="5">
    <source>
        <dbReference type="PIRSR" id="PIRSR623088-2"/>
    </source>
</evidence>
<feature type="binding site" evidence="5">
    <location>
        <position position="795"/>
    </location>
    <ligand>
        <name>AMP</name>
        <dbReference type="ChEBI" id="CHEBI:456215"/>
    </ligand>
</feature>
<sequence>MAIDNRTPEQYIRETRLHTIINEALGEVITKMPEDPISMLILNLTKIPTPGHSSTTYLEPSLESATKLARIRLESGMPFSEGERTLVSELAQLMDIPVGGDGMNQSTRGLSFSNKSMSMRVRDAAGTILGKSPLLYSRLVRSKKAAQMLLQVALSMTTSTTDNTDHLIDEVMTGAAQLLDADRCTFFLVDEDELVSKMAKGAGEIRIPVGTGLAGHVVRTGEKINIINAWDDPRFNKNVDLETGYRTESILCMPVKFEGSIVAVAQLLNKIGGVFTQEDEELFEAFSTFAGVCIRSHQLYQQALYEKRRTEIFVKILRKLSHTDIRDMDKIASQIIRSITELLRADRCTLFLVDKERDQLVSKVATKAGPTEIRVHIGEGIAGNVARNGAKLNIKDAYADTRFSPETDKRMGYTTRTILAMPIMDHANEIVAVTQVINKLNGTFTAEDEELLEYFSLFAGIALSNARLYEFVVDSGNKAMDLFNMAQGGGGAHKPNGSAANFFGLVPTAKELAEYETIALTDKEKTDVLTVHFNPHEYSLATDCHRRVVPLFVHLFQAAGLTDKYRIPVDVLERFFICCKKKYRMVPYHSVTHAFDVTQTLYLYLYQCGVKEKLTEFEAFILMVSGVLHDIDHMGLNNSFHFKAETPLGVLSAASGAQSVLEVHHCNLSIELLGISECDIFCNLTKDQKKEAYKCLIYNILATDMAKHKEFVDNFKAMSEEGYDKSNPEHRRLASALLLKCADISNVTKPFDISRLWGIAATEEFFVQGEAEKLNKVELTPAFQKEKGMELAQSQLGFINFMVAPMLGVCIDGVFTELEPFRATLKSNVAKWEQMLETHKKVDA</sequence>
<dbReference type="AlphaFoldDB" id="A0A7S4LFT2"/>
<reference evidence="9" key="1">
    <citation type="submission" date="2021-01" db="EMBL/GenBank/DDBJ databases">
        <authorList>
            <person name="Corre E."/>
            <person name="Pelletier E."/>
            <person name="Niang G."/>
            <person name="Scheremetjew M."/>
            <person name="Finn R."/>
            <person name="Kale V."/>
            <person name="Holt S."/>
            <person name="Cochrane G."/>
            <person name="Meng A."/>
            <person name="Brown T."/>
            <person name="Cohen L."/>
        </authorList>
    </citation>
    <scope>NUCLEOTIDE SEQUENCE</scope>
    <source>
        <strain evidence="9">CCMP1594</strain>
    </source>
</reference>
<feature type="binding site" evidence="6">
    <location>
        <position position="629"/>
    </location>
    <ligand>
        <name>Zn(2+)</name>
        <dbReference type="ChEBI" id="CHEBI:29105"/>
        <label>1</label>
    </ligand>
</feature>
<dbReference type="GO" id="GO:0007165">
    <property type="term" value="P:signal transduction"/>
    <property type="evidence" value="ECO:0007669"/>
    <property type="project" value="InterPro"/>
</dbReference>
<dbReference type="Gene3D" id="1.10.1300.10">
    <property type="entry name" value="3'5'-cyclic nucleotide phosphodiesterase, catalytic domain"/>
    <property type="match status" value="1"/>
</dbReference>
<feature type="binding site" evidence="6">
    <location>
        <position position="743"/>
    </location>
    <ligand>
        <name>Zn(2+)</name>
        <dbReference type="ChEBI" id="CHEBI:29105"/>
        <label>1</label>
    </ligand>
</feature>
<dbReference type="PROSITE" id="PS51845">
    <property type="entry name" value="PDEASE_I_2"/>
    <property type="match status" value="1"/>
</dbReference>
<dbReference type="SMART" id="SM00471">
    <property type="entry name" value="HDc"/>
    <property type="match status" value="1"/>
</dbReference>
<dbReference type="GO" id="GO:0046872">
    <property type="term" value="F:metal ion binding"/>
    <property type="evidence" value="ECO:0007669"/>
    <property type="project" value="UniProtKB-KW"/>
</dbReference>
<evidence type="ECO:0000256" key="4">
    <source>
        <dbReference type="PIRSR" id="PIRSR623088-1"/>
    </source>
</evidence>
<dbReference type="PANTHER" id="PTHR11347">
    <property type="entry name" value="CYCLIC NUCLEOTIDE PHOSPHODIESTERASE"/>
    <property type="match status" value="1"/>
</dbReference>
<dbReference type="Gene3D" id="3.30.450.40">
    <property type="match status" value="2"/>
</dbReference>
<evidence type="ECO:0000256" key="1">
    <source>
        <dbReference type="ARBA" id="ARBA00022535"/>
    </source>
</evidence>
<evidence type="ECO:0000256" key="6">
    <source>
        <dbReference type="PIRSR" id="PIRSR623088-3"/>
    </source>
</evidence>
<gene>
    <name evidence="9" type="ORF">EGYM00163_LOCUS37796</name>
</gene>
<dbReference type="InterPro" id="IPR003607">
    <property type="entry name" value="HD/PDEase_dom"/>
</dbReference>
<dbReference type="InterPro" id="IPR023088">
    <property type="entry name" value="PDEase"/>
</dbReference>
<comment type="similarity">
    <text evidence="7">Belongs to the cyclic nucleotide phosphodiesterase family.</text>
</comment>
<feature type="binding site" evidence="5">
    <location>
        <position position="630"/>
    </location>
    <ligand>
        <name>AMP</name>
        <dbReference type="ChEBI" id="CHEBI:456215"/>
    </ligand>
</feature>